<evidence type="ECO:0000256" key="1">
    <source>
        <dbReference type="ARBA" id="ARBA00006096"/>
    </source>
</evidence>
<protein>
    <submittedName>
        <fullName evidence="4">D-alanyl-D-alanine carboxypeptidase</fullName>
    </submittedName>
</protein>
<dbReference type="Gene3D" id="3.40.710.10">
    <property type="entry name" value="DD-peptidase/beta-lactamase superfamily"/>
    <property type="match status" value="2"/>
</dbReference>
<evidence type="ECO:0000256" key="2">
    <source>
        <dbReference type="ARBA" id="ARBA00022801"/>
    </source>
</evidence>
<keyword evidence="4" id="KW-0645">Protease</keyword>
<dbReference type="STRING" id="860235.AOZ06_21315"/>
<dbReference type="EMBL" id="CP012752">
    <property type="protein sequence ID" value="ALG09118.1"/>
    <property type="molecule type" value="Genomic_DNA"/>
</dbReference>
<gene>
    <name evidence="4" type="ORF">AOZ06_21315</name>
</gene>
<feature type="chain" id="PRO_5006035543" evidence="3">
    <location>
        <begin position="31"/>
        <end position="517"/>
    </location>
</feature>
<dbReference type="Pfam" id="PF02113">
    <property type="entry name" value="Peptidase_S13"/>
    <property type="match status" value="1"/>
</dbReference>
<proteinExistence type="inferred from homology"/>
<dbReference type="InterPro" id="IPR012338">
    <property type="entry name" value="Beta-lactam/transpept-like"/>
</dbReference>
<dbReference type="GO" id="GO:0000270">
    <property type="term" value="P:peptidoglycan metabolic process"/>
    <property type="evidence" value="ECO:0007669"/>
    <property type="project" value="TreeGrafter"/>
</dbReference>
<reference evidence="4 5" key="1">
    <citation type="submission" date="2015-07" db="EMBL/GenBank/DDBJ databases">
        <title>Genome sequencing of Kibdelosporangium phytohabitans.</title>
        <authorList>
            <person name="Qin S."/>
            <person name="Xing K."/>
        </authorList>
    </citation>
    <scope>NUCLEOTIDE SEQUENCE [LARGE SCALE GENOMIC DNA]</scope>
    <source>
        <strain evidence="4 5">KLBMP1111</strain>
    </source>
</reference>
<organism evidence="4 5">
    <name type="scientific">Kibdelosporangium phytohabitans</name>
    <dbReference type="NCBI Taxonomy" id="860235"/>
    <lineage>
        <taxon>Bacteria</taxon>
        <taxon>Bacillati</taxon>
        <taxon>Actinomycetota</taxon>
        <taxon>Actinomycetes</taxon>
        <taxon>Pseudonocardiales</taxon>
        <taxon>Pseudonocardiaceae</taxon>
        <taxon>Kibdelosporangium</taxon>
    </lineage>
</organism>
<dbReference type="KEGG" id="kphy:AOZ06_21315"/>
<dbReference type="PANTHER" id="PTHR30023">
    <property type="entry name" value="D-ALANYL-D-ALANINE CARBOXYPEPTIDASE"/>
    <property type="match status" value="1"/>
</dbReference>
<sequence length="517" mass="53863">MTRNSVIAGCGLAMAAVLLAGLPASGSAHADTKLTTDLNALVNDPALRGAGVGLVVSKADTGEVLYSREAGARRQPASNMKLLTSATAMEILGPDHRFTTSVLTHGTIRRSTLHGDLYLRGTGDPTTLASTYDALAAKVAATGLRTVRGKLVADDTWFDAVPYGTGWAWDDEPYYYNAETSALTIAPDTDYDAGSIIVRVMPGSPGKWANVWTDPPTDYVTIENATITGAPGTANTIAAEREHGTNVIRVSGMIPSGSPHSAKFSTVRKPAGLAAAVFRDALRRHGVEVTGATKTGVATPPDAKVVTENKSMPLSQLLVPFMKLSNNMHAEVLVKSIGRAVSGAGTWNAGLAAVNQRLTGLGIPAGTTSLADGSGLSRMNQISADQVAALLRAARSKPWFTTWFDSLPIAGVADRMVGGTLRSRMQGTAAAGNVRAKTGSLSGVSALSGYVTSADGQPLVFAMISNNSRTSVRRFEDAVAVRLAEYRAGETGRPAAPRLAGETGPADRVECSWLKAC</sequence>
<evidence type="ECO:0000313" key="4">
    <source>
        <dbReference type="EMBL" id="ALG09118.1"/>
    </source>
</evidence>
<dbReference type="SUPFAM" id="SSF56601">
    <property type="entry name" value="beta-lactamase/transpeptidase-like"/>
    <property type="match status" value="1"/>
</dbReference>
<evidence type="ECO:0000313" key="5">
    <source>
        <dbReference type="Proteomes" id="UP000063699"/>
    </source>
</evidence>
<name>A0A0N9HVI2_9PSEU</name>
<keyword evidence="3" id="KW-0732">Signal</keyword>
<dbReference type="Proteomes" id="UP000063699">
    <property type="component" value="Chromosome"/>
</dbReference>
<keyword evidence="2" id="KW-0378">Hydrolase</keyword>
<keyword evidence="5" id="KW-1185">Reference proteome</keyword>
<dbReference type="RefSeq" id="WP_054291022.1">
    <property type="nucleotide sequence ID" value="NZ_CP012752.1"/>
</dbReference>
<evidence type="ECO:0000256" key="3">
    <source>
        <dbReference type="SAM" id="SignalP"/>
    </source>
</evidence>
<dbReference type="InterPro" id="IPR000667">
    <property type="entry name" value="Peptidase_S13"/>
</dbReference>
<dbReference type="Gene3D" id="3.50.80.20">
    <property type="entry name" value="D-Ala-D-Ala carboxypeptidase C, peptidase S13"/>
    <property type="match status" value="1"/>
</dbReference>
<dbReference type="GO" id="GO:0004185">
    <property type="term" value="F:serine-type carboxypeptidase activity"/>
    <property type="evidence" value="ECO:0007669"/>
    <property type="project" value="InterPro"/>
</dbReference>
<feature type="signal peptide" evidence="3">
    <location>
        <begin position="1"/>
        <end position="30"/>
    </location>
</feature>
<dbReference type="NCBIfam" id="TIGR00666">
    <property type="entry name" value="PBP4"/>
    <property type="match status" value="1"/>
</dbReference>
<dbReference type="PRINTS" id="PR00922">
    <property type="entry name" value="DADACBPTASE3"/>
</dbReference>
<dbReference type="PANTHER" id="PTHR30023:SF0">
    <property type="entry name" value="PENICILLIN-SENSITIVE CARBOXYPEPTIDASE A"/>
    <property type="match status" value="1"/>
</dbReference>
<dbReference type="AlphaFoldDB" id="A0A0N9HVI2"/>
<comment type="similarity">
    <text evidence="1">Belongs to the peptidase S13 family.</text>
</comment>
<keyword evidence="4" id="KW-0121">Carboxypeptidase</keyword>
<accession>A0A0N9HVI2</accession>
<dbReference type="GO" id="GO:0006508">
    <property type="term" value="P:proteolysis"/>
    <property type="evidence" value="ECO:0007669"/>
    <property type="project" value="InterPro"/>
</dbReference>